<evidence type="ECO:0000256" key="6">
    <source>
        <dbReference type="PIRSR" id="PIRSR602081-1"/>
    </source>
</evidence>
<feature type="site" description="Electron transfer via tryptophanyl radical" evidence="7">
    <location>
        <position position="384"/>
    </location>
</feature>
<dbReference type="OrthoDB" id="435881at2759"/>
<evidence type="ECO:0000256" key="1">
    <source>
        <dbReference type="ARBA" id="ARBA00001932"/>
    </source>
</evidence>
<feature type="domain" description="Photolyase/cryptochrome alpha/beta" evidence="8">
    <location>
        <begin position="61"/>
        <end position="198"/>
    </location>
</feature>
<dbReference type="SUPFAM" id="SSF48173">
    <property type="entry name" value="Cryptochrome/photolyase FAD-binding domain"/>
    <property type="match status" value="1"/>
</dbReference>
<gene>
    <name evidence="9" type="ORF">HF325_006331</name>
</gene>
<dbReference type="PROSITE" id="PS00394">
    <property type="entry name" value="DNA_PHOTOLYASES_1_1"/>
    <property type="match status" value="1"/>
</dbReference>
<dbReference type="GO" id="GO:0006950">
    <property type="term" value="P:response to stress"/>
    <property type="evidence" value="ECO:0007669"/>
    <property type="project" value="UniProtKB-ARBA"/>
</dbReference>
<dbReference type="InterPro" id="IPR002081">
    <property type="entry name" value="Cryptochrome/DNA_photolyase_1"/>
</dbReference>
<evidence type="ECO:0000256" key="2">
    <source>
        <dbReference type="ARBA" id="ARBA00005862"/>
    </source>
</evidence>
<dbReference type="PROSITE" id="PS00691">
    <property type="entry name" value="DNA_PHOTOLYASES_1_2"/>
    <property type="match status" value="1"/>
</dbReference>
<feature type="binding site" evidence="6">
    <location>
        <position position="296"/>
    </location>
    <ligand>
        <name>FAD</name>
        <dbReference type="ChEBI" id="CHEBI:57692"/>
    </ligand>
</feature>
<dbReference type="GO" id="GO:0071949">
    <property type="term" value="F:FAD binding"/>
    <property type="evidence" value="ECO:0007669"/>
    <property type="project" value="TreeGrafter"/>
</dbReference>
<evidence type="ECO:0000256" key="5">
    <source>
        <dbReference type="ARBA" id="ARBA00022991"/>
    </source>
</evidence>
<dbReference type="FunFam" id="1.10.579.10:FF:000003">
    <property type="entry name" value="Deoxyribodipyrimidine photo-lyase"/>
    <property type="match status" value="1"/>
</dbReference>
<reference evidence="9" key="1">
    <citation type="submission" date="2020-10" db="EMBL/GenBank/DDBJ databases">
        <title>The Whole-Genome Sequence of Metschnikowia persimmonesis, a Novel Endophytic Yeast Species Isolated from Medicinal Plant Diospyros kaki Thumb.</title>
        <authorList>
            <person name="Rahmat E."/>
            <person name="Kang Y."/>
        </authorList>
    </citation>
    <scope>NUCLEOTIDE SEQUENCE</scope>
    <source>
        <strain evidence="9">KIOM G15050</strain>
    </source>
</reference>
<dbReference type="PROSITE" id="PS51645">
    <property type="entry name" value="PHR_CRY_ALPHA_BETA"/>
    <property type="match status" value="1"/>
</dbReference>
<feature type="site" description="Electron transfer via tryptophanyl radical" evidence="7">
    <location>
        <position position="437"/>
    </location>
</feature>
<dbReference type="InterPro" id="IPR018394">
    <property type="entry name" value="DNA_photolyase_1_CS_C"/>
</dbReference>
<dbReference type="PANTHER" id="PTHR11455">
    <property type="entry name" value="CRYPTOCHROME"/>
    <property type="match status" value="1"/>
</dbReference>
<dbReference type="InterPro" id="IPR036155">
    <property type="entry name" value="Crypto/Photolyase_N_sf"/>
</dbReference>
<dbReference type="PANTHER" id="PTHR11455:SF18">
    <property type="entry name" value="SI:CH1073-390K14.1"/>
    <property type="match status" value="1"/>
</dbReference>
<evidence type="ECO:0000256" key="7">
    <source>
        <dbReference type="PIRSR" id="PIRSR602081-2"/>
    </source>
</evidence>
<dbReference type="Proteomes" id="UP000649328">
    <property type="component" value="Unassembled WGS sequence"/>
</dbReference>
<dbReference type="InterPro" id="IPR036134">
    <property type="entry name" value="Crypto/Photolyase_FAD-like_sf"/>
</dbReference>
<dbReference type="InterPro" id="IPR005101">
    <property type="entry name" value="Cryptochr/Photolyase_FAD-bd"/>
</dbReference>
<dbReference type="EMBL" id="JACBPP010000010">
    <property type="protein sequence ID" value="KAF7998799.1"/>
    <property type="molecule type" value="Genomic_DNA"/>
</dbReference>
<keyword evidence="4 6" id="KW-0274">FAD</keyword>
<comment type="cofactor">
    <cofactor evidence="6">
        <name>FAD</name>
        <dbReference type="ChEBI" id="CHEBI:57692"/>
    </cofactor>
    <text evidence="6">Binds 1 FAD per subunit.</text>
</comment>
<dbReference type="InterPro" id="IPR014729">
    <property type="entry name" value="Rossmann-like_a/b/a_fold"/>
</dbReference>
<feature type="binding site" evidence="6">
    <location>
        <position position="349"/>
    </location>
    <ligand>
        <name>FAD</name>
        <dbReference type="ChEBI" id="CHEBI:57692"/>
    </ligand>
</feature>
<feature type="binding site" evidence="6">
    <location>
        <begin position="450"/>
        <end position="452"/>
    </location>
    <ligand>
        <name>FAD</name>
        <dbReference type="ChEBI" id="CHEBI:57692"/>
    </ligand>
</feature>
<dbReference type="SUPFAM" id="SSF52425">
    <property type="entry name" value="Cryptochrome/photolyase, N-terminal domain"/>
    <property type="match status" value="1"/>
</dbReference>
<dbReference type="GO" id="GO:0043153">
    <property type="term" value="P:entrainment of circadian clock by photoperiod"/>
    <property type="evidence" value="ECO:0007669"/>
    <property type="project" value="TreeGrafter"/>
</dbReference>
<comment type="similarity">
    <text evidence="2">Belongs to the DNA photolyase class-1 family.</text>
</comment>
<accession>A0A8H7L8A2</accession>
<dbReference type="Gene3D" id="3.40.50.620">
    <property type="entry name" value="HUPs"/>
    <property type="match status" value="1"/>
</dbReference>
<comment type="cofactor">
    <cofactor evidence="1">
        <name>(6R)-5,10-methylene-5,6,7,8-tetrahydrofolate</name>
        <dbReference type="ChEBI" id="CHEBI:15636"/>
    </cofactor>
</comment>
<dbReference type="PRINTS" id="PR00147">
    <property type="entry name" value="DNAPHOTLYASE"/>
</dbReference>
<sequence length="600" mass="70225">MKVKKQKLEELSHFANNYYPKEISTKLAHTKYTKDENKPYYILASKMDATAKQREEITPQNAVAHCFIRDFRIMDNHALSKAYNTATKHNLPMVCFWVDCPEQREAHVDAPFKHYYRMLSLEMVQKKLEPLNIQVVTVYAEKRTDIVPKIKEFLEKYKINHLYSNIEYEVDELRLVENLLDTLLKLNIAYFPCHDTCIVTPGELKTKSKGTQYAVFSPWYKAWVQYANDEYLSKKNFVFPTPNKKLEELIKVEEKANFPHGNLDKERFHRYFKLIGEDGAREALSRYIASPAIKGYDDTRDSLDDDTVSHLSVHISSGTISTRSILQELFEQKKLSKNNRAQATGIAEWVRQVSWRDFYKHIMCNWPYVAMHKPFHLELSDLEWEYNKDHFLSWCEGKTGFPIVDACMRCLNESSYLNNRGRLIVASFLAKDLLLDWRNGERYFMLKLADGDFSSNNGGWGFSASTGVDPQPYFRILNPWTQSARFDPIGTFIRKWVPELKDIEGKAIHNPYSSQDAAEIARKNNYPEPIVDHKACRRERWNVIRLPWRPGRLTSNNVYERVANEYNLISFAEMSRGQKIKMIEVDLIFEVYEARASTVE</sequence>
<evidence type="ECO:0000313" key="9">
    <source>
        <dbReference type="EMBL" id="KAF7998799.1"/>
    </source>
</evidence>
<dbReference type="GO" id="GO:0003677">
    <property type="term" value="F:DNA binding"/>
    <property type="evidence" value="ECO:0007669"/>
    <property type="project" value="TreeGrafter"/>
</dbReference>
<dbReference type="GO" id="GO:0032922">
    <property type="term" value="P:circadian regulation of gene expression"/>
    <property type="evidence" value="ECO:0007669"/>
    <property type="project" value="TreeGrafter"/>
</dbReference>
<dbReference type="Gene3D" id="1.25.40.80">
    <property type="match status" value="1"/>
</dbReference>
<evidence type="ECO:0000256" key="3">
    <source>
        <dbReference type="ARBA" id="ARBA00022630"/>
    </source>
</evidence>
<keyword evidence="10" id="KW-1185">Reference proteome</keyword>
<comment type="caution">
    <text evidence="9">The sequence shown here is derived from an EMBL/GenBank/DDBJ whole genome shotgun (WGS) entry which is preliminary data.</text>
</comment>
<feature type="site" description="Electron transfer via tryptophanyl radical" evidence="7">
    <location>
        <position position="460"/>
    </location>
</feature>
<name>A0A8H7L8A2_9ASCO</name>
<proteinExistence type="inferred from homology"/>
<dbReference type="Pfam" id="PF00875">
    <property type="entry name" value="DNA_photolyase"/>
    <property type="match status" value="1"/>
</dbReference>
<keyword evidence="3 6" id="KW-0285">Flavoprotein</keyword>
<feature type="binding site" evidence="6">
    <location>
        <begin position="352"/>
        <end position="359"/>
    </location>
    <ligand>
        <name>FAD</name>
        <dbReference type="ChEBI" id="CHEBI:57692"/>
    </ligand>
</feature>
<keyword evidence="5" id="KW-0157">Chromophore</keyword>
<dbReference type="GO" id="GO:0005634">
    <property type="term" value="C:nucleus"/>
    <property type="evidence" value="ECO:0007669"/>
    <property type="project" value="TreeGrafter"/>
</dbReference>
<dbReference type="AlphaFoldDB" id="A0A8H7L8A2"/>
<dbReference type="Pfam" id="PF03441">
    <property type="entry name" value="FAD_binding_7"/>
    <property type="match status" value="1"/>
</dbReference>
<protein>
    <recommendedName>
        <fullName evidence="8">Photolyase/cryptochrome alpha/beta domain-containing protein</fullName>
    </recommendedName>
</protein>
<dbReference type="InterPro" id="IPR006050">
    <property type="entry name" value="DNA_photolyase_N"/>
</dbReference>
<evidence type="ECO:0000259" key="8">
    <source>
        <dbReference type="PROSITE" id="PS51645"/>
    </source>
</evidence>
<dbReference type="GO" id="GO:0003904">
    <property type="term" value="F:deoxyribodipyrimidine photo-lyase activity"/>
    <property type="evidence" value="ECO:0007669"/>
    <property type="project" value="TreeGrafter"/>
</dbReference>
<evidence type="ECO:0000256" key="4">
    <source>
        <dbReference type="ARBA" id="ARBA00022827"/>
    </source>
</evidence>
<organism evidence="9 10">
    <name type="scientific">Metschnikowia pulcherrima</name>
    <dbReference type="NCBI Taxonomy" id="27326"/>
    <lineage>
        <taxon>Eukaryota</taxon>
        <taxon>Fungi</taxon>
        <taxon>Dikarya</taxon>
        <taxon>Ascomycota</taxon>
        <taxon>Saccharomycotina</taxon>
        <taxon>Pichiomycetes</taxon>
        <taxon>Metschnikowiaceae</taxon>
        <taxon>Metschnikowia</taxon>
    </lineage>
</organism>
<dbReference type="Gene3D" id="1.10.579.10">
    <property type="entry name" value="DNA Cyclobutane Dipyrimidine Photolyase, subunit A, domain 3"/>
    <property type="match status" value="1"/>
</dbReference>
<evidence type="ECO:0000313" key="10">
    <source>
        <dbReference type="Proteomes" id="UP000649328"/>
    </source>
</evidence>
<dbReference type="GO" id="GO:0005737">
    <property type="term" value="C:cytoplasm"/>
    <property type="evidence" value="ECO:0007669"/>
    <property type="project" value="TreeGrafter"/>
</dbReference>
<dbReference type="GO" id="GO:0006139">
    <property type="term" value="P:nucleobase-containing compound metabolic process"/>
    <property type="evidence" value="ECO:0007669"/>
    <property type="project" value="UniProtKB-ARBA"/>
</dbReference>